<dbReference type="AlphaFoldDB" id="A0A381QDY8"/>
<evidence type="ECO:0008006" key="2">
    <source>
        <dbReference type="Google" id="ProtNLM"/>
    </source>
</evidence>
<organism evidence="1">
    <name type="scientific">marine metagenome</name>
    <dbReference type="NCBI Taxonomy" id="408172"/>
    <lineage>
        <taxon>unclassified sequences</taxon>
        <taxon>metagenomes</taxon>
        <taxon>ecological metagenomes</taxon>
    </lineage>
</organism>
<evidence type="ECO:0000313" key="1">
    <source>
        <dbReference type="EMBL" id="SUZ77198.1"/>
    </source>
</evidence>
<dbReference type="SUPFAM" id="SSF48317">
    <property type="entry name" value="Acid phosphatase/Vanadium-dependent haloperoxidase"/>
    <property type="match status" value="1"/>
</dbReference>
<accession>A0A381QDY8</accession>
<sequence>MKHQFVWIIVLSSFRNAQMLPNHWATFWQKSGRIAIIGQIDKLVLGSAVLVAVSNIDEKKHYFSDVIFGAALGTAVDCWFSINYREANPS</sequence>
<dbReference type="EMBL" id="UINC01001307">
    <property type="protein sequence ID" value="SUZ77198.1"/>
    <property type="molecule type" value="Genomic_DNA"/>
</dbReference>
<dbReference type="Gene3D" id="1.20.144.10">
    <property type="entry name" value="Phosphatidic acid phosphatase type 2/haloperoxidase"/>
    <property type="match status" value="1"/>
</dbReference>
<protein>
    <recommendedName>
        <fullName evidence="2">Phosphatidic acid phosphatase type 2/haloperoxidase domain-containing protein</fullName>
    </recommendedName>
</protein>
<proteinExistence type="predicted"/>
<name>A0A381QDY8_9ZZZZ</name>
<gene>
    <name evidence="1" type="ORF">METZ01_LOCUS30052</name>
</gene>
<reference evidence="1" key="1">
    <citation type="submission" date="2018-05" db="EMBL/GenBank/DDBJ databases">
        <authorList>
            <person name="Lanie J.A."/>
            <person name="Ng W.-L."/>
            <person name="Kazmierczak K.M."/>
            <person name="Andrzejewski T.M."/>
            <person name="Davidsen T.M."/>
            <person name="Wayne K.J."/>
            <person name="Tettelin H."/>
            <person name="Glass J.I."/>
            <person name="Rusch D."/>
            <person name="Podicherti R."/>
            <person name="Tsui H.-C.T."/>
            <person name="Winkler M.E."/>
        </authorList>
    </citation>
    <scope>NUCLEOTIDE SEQUENCE</scope>
</reference>
<dbReference type="InterPro" id="IPR036938">
    <property type="entry name" value="PAP2/HPO_sf"/>
</dbReference>